<dbReference type="HOGENOM" id="CLU_043022_0_0_6"/>
<comment type="similarity">
    <text evidence="7">Belongs to the class I-like SAM-binding methyltransferase superfamily. RNA M5U methyltransferase family. TrmA subfamily.</text>
</comment>
<comment type="function">
    <text evidence="7">Dual-specificity methyltransferase that catalyzes the formation of 5-methyluridine at position 54 (m5U54) in all tRNAs, and that of position 341 (m5U341) in tmRNA (transfer-mRNA).</text>
</comment>
<feature type="active site" description="Proton acceptor" evidence="7">
    <location>
        <position position="352"/>
    </location>
</feature>
<dbReference type="Gene3D" id="2.40.50.1070">
    <property type="match status" value="1"/>
</dbReference>
<dbReference type="InterPro" id="IPR010280">
    <property type="entry name" value="U5_MeTrfase_fam"/>
</dbReference>
<accession>Q1N1U5</accession>
<dbReference type="HAMAP" id="MF_01011">
    <property type="entry name" value="RNA_methyltr_TrmA"/>
    <property type="match status" value="1"/>
</dbReference>
<keyword evidence="1 7" id="KW-0489">Methyltransferase</keyword>
<feature type="binding site" evidence="7 8">
    <location>
        <position position="293"/>
    </location>
    <ligand>
        <name>S-adenosyl-L-methionine</name>
        <dbReference type="ChEBI" id="CHEBI:59789"/>
    </ligand>
</feature>
<sequence>MYQAQTSEYSSQLNEKVTRIHKQFSSFAIPNIEVFESVPQHFRQRAEFRVWHDGDSCFHAMFEPGKKNDPIKIVHFDIASEAICELMPKMMERINDSHLLKHKLFQIEYLGTSSGDMLVTLIYHKPITEEWIEKASAIKDELGIHIIGRARKMRVPLDQDFVIETLEVDGKPIHYKQVEASFTQPNAYINQKMLSWARKQNCDSDRDLLELYCGNGNFSLALADRYRRVVATEISKTSVKAALDGKAMNNIDNVDFARVSAEEFTEHMKGGKQRRRLQDMGLESADFGTVLVDPPRAGLDEDSCQLISEYDNIIYISCNPDTLQDNLEQLSKTHHIESFAVFDQFPYTHHIECGVYLTRRN</sequence>
<dbReference type="EC" id="2.1.1.35" evidence="7"/>
<comment type="catalytic activity">
    <reaction evidence="5 7">
        <text>uridine(341) in tmRNA + S-adenosyl-L-methionine = 5-methyluridine(341) in tmRNA + S-adenosyl-L-homocysteine + H(+)</text>
        <dbReference type="Rhea" id="RHEA:43612"/>
        <dbReference type="Rhea" id="RHEA-COMP:10630"/>
        <dbReference type="Rhea" id="RHEA-COMP:10631"/>
        <dbReference type="ChEBI" id="CHEBI:15378"/>
        <dbReference type="ChEBI" id="CHEBI:57856"/>
        <dbReference type="ChEBI" id="CHEBI:59789"/>
        <dbReference type="ChEBI" id="CHEBI:65315"/>
        <dbReference type="ChEBI" id="CHEBI:74447"/>
    </reaction>
</comment>
<evidence type="ECO:0000256" key="1">
    <source>
        <dbReference type="ARBA" id="ARBA00022603"/>
    </source>
</evidence>
<evidence type="ECO:0000313" key="10">
    <source>
        <dbReference type="EMBL" id="EAT12186.1"/>
    </source>
</evidence>
<proteinExistence type="inferred from homology"/>
<comment type="catalytic activity">
    <reaction evidence="6 7">
        <text>uridine(54) in tRNA + S-adenosyl-L-methionine = 5-methyluridine(54) in tRNA + S-adenosyl-L-homocysteine + H(+)</text>
        <dbReference type="Rhea" id="RHEA:42712"/>
        <dbReference type="Rhea" id="RHEA-COMP:10167"/>
        <dbReference type="Rhea" id="RHEA-COMP:10193"/>
        <dbReference type="ChEBI" id="CHEBI:15378"/>
        <dbReference type="ChEBI" id="CHEBI:57856"/>
        <dbReference type="ChEBI" id="CHEBI:59789"/>
        <dbReference type="ChEBI" id="CHEBI:65315"/>
        <dbReference type="ChEBI" id="CHEBI:74447"/>
        <dbReference type="EC" id="2.1.1.35"/>
    </reaction>
</comment>
<dbReference type="AlphaFoldDB" id="Q1N1U5"/>
<keyword evidence="4 7" id="KW-0819">tRNA processing</keyword>
<dbReference type="STRING" id="207949.RED65_04150"/>
<reference evidence="10 11" key="1">
    <citation type="submission" date="2006-03" db="EMBL/GenBank/DDBJ databases">
        <authorList>
            <person name="Pinhassi J."/>
            <person name="Pedros-Alio C."/>
            <person name="Ferriera S."/>
            <person name="Johnson J."/>
            <person name="Kravitz S."/>
            <person name="Halpern A."/>
            <person name="Remington K."/>
            <person name="Beeson K."/>
            <person name="Tran B."/>
            <person name="Rogers Y.-H."/>
            <person name="Friedman R."/>
            <person name="Venter J.C."/>
        </authorList>
    </citation>
    <scope>NUCLEOTIDE SEQUENCE [LARGE SCALE GENOMIC DNA]</scope>
    <source>
        <strain evidence="10 11">RED65</strain>
    </source>
</reference>
<evidence type="ECO:0000256" key="8">
    <source>
        <dbReference type="PROSITE-ProRule" id="PRU01024"/>
    </source>
</evidence>
<evidence type="ECO:0000256" key="5">
    <source>
        <dbReference type="ARBA" id="ARBA00051255"/>
    </source>
</evidence>
<dbReference type="EMBL" id="AAQH01000009">
    <property type="protein sequence ID" value="EAT12186.1"/>
    <property type="molecule type" value="Genomic_DNA"/>
</dbReference>
<feature type="active site" description="Nucleophile" evidence="7 8">
    <location>
        <position position="318"/>
    </location>
</feature>
<feature type="binding site" evidence="7 8">
    <location>
        <position position="233"/>
    </location>
    <ligand>
        <name>S-adenosyl-L-methionine</name>
        <dbReference type="ChEBI" id="CHEBI:59789"/>
    </ligand>
</feature>
<dbReference type="RefSeq" id="WP_007016282.1">
    <property type="nucleotide sequence ID" value="NZ_AAQH01000009.1"/>
</dbReference>
<dbReference type="PROSITE" id="PS01231">
    <property type="entry name" value="TRMA_2"/>
    <property type="match status" value="1"/>
</dbReference>
<dbReference type="GO" id="GO:0005829">
    <property type="term" value="C:cytosol"/>
    <property type="evidence" value="ECO:0007669"/>
    <property type="project" value="TreeGrafter"/>
</dbReference>
<name>Q1N1U5_9GAMM</name>
<dbReference type="InterPro" id="IPR030391">
    <property type="entry name" value="MeTrfase_TrmA_CS"/>
</dbReference>
<dbReference type="InterPro" id="IPR029063">
    <property type="entry name" value="SAM-dependent_MTases_sf"/>
</dbReference>
<feature type="active site" evidence="9">
    <location>
        <position position="318"/>
    </location>
</feature>
<dbReference type="PROSITE" id="PS01230">
    <property type="entry name" value="TRMA_1"/>
    <property type="match status" value="1"/>
</dbReference>
<dbReference type="GO" id="GO:0030697">
    <property type="term" value="F:tRNA (uracil(54)-C5)-methyltransferase activity, S-adenosyl methionine-dependent"/>
    <property type="evidence" value="ECO:0007669"/>
    <property type="project" value="UniProtKB-UniRule"/>
</dbReference>
<gene>
    <name evidence="7" type="primary">trmA</name>
    <name evidence="10" type="ORF">RED65_04150</name>
</gene>
<keyword evidence="2 7" id="KW-0808">Transferase</keyword>
<organism evidence="10 11">
    <name type="scientific">Bermanella marisrubri</name>
    <dbReference type="NCBI Taxonomy" id="207949"/>
    <lineage>
        <taxon>Bacteria</taxon>
        <taxon>Pseudomonadati</taxon>
        <taxon>Pseudomonadota</taxon>
        <taxon>Gammaproteobacteria</taxon>
        <taxon>Oceanospirillales</taxon>
        <taxon>Oceanospirillaceae</taxon>
        <taxon>Bermanella</taxon>
    </lineage>
</organism>
<dbReference type="GO" id="GO:0030488">
    <property type="term" value="P:tRNA methylation"/>
    <property type="evidence" value="ECO:0007669"/>
    <property type="project" value="UniProtKB-UniRule"/>
</dbReference>
<dbReference type="GO" id="GO:0000049">
    <property type="term" value="F:tRNA binding"/>
    <property type="evidence" value="ECO:0007669"/>
    <property type="project" value="TreeGrafter"/>
</dbReference>
<feature type="binding site" evidence="7 8">
    <location>
        <position position="212"/>
    </location>
    <ligand>
        <name>S-adenosyl-L-methionine</name>
        <dbReference type="ChEBI" id="CHEBI:59789"/>
    </ligand>
</feature>
<evidence type="ECO:0000256" key="6">
    <source>
        <dbReference type="ARBA" id="ARBA00052788"/>
    </source>
</evidence>
<dbReference type="Pfam" id="PF05958">
    <property type="entry name" value="tRNA_U5-meth_tr"/>
    <property type="match status" value="1"/>
</dbReference>
<evidence type="ECO:0000256" key="4">
    <source>
        <dbReference type="ARBA" id="ARBA00022694"/>
    </source>
</evidence>
<dbReference type="PROSITE" id="PS51687">
    <property type="entry name" value="SAM_MT_RNA_M5U"/>
    <property type="match status" value="1"/>
</dbReference>
<dbReference type="InterPro" id="IPR030390">
    <property type="entry name" value="MeTrfase_TrmA_AS"/>
</dbReference>
<evidence type="ECO:0000256" key="3">
    <source>
        <dbReference type="ARBA" id="ARBA00022691"/>
    </source>
</evidence>
<evidence type="ECO:0000313" key="11">
    <source>
        <dbReference type="Proteomes" id="UP000004263"/>
    </source>
</evidence>
<comment type="caution">
    <text evidence="10">The sequence shown here is derived from an EMBL/GenBank/DDBJ whole genome shotgun (WGS) entry which is preliminary data.</text>
</comment>
<dbReference type="SUPFAM" id="SSF53335">
    <property type="entry name" value="S-adenosyl-L-methionine-dependent methyltransferases"/>
    <property type="match status" value="1"/>
</dbReference>
<dbReference type="OrthoDB" id="9804590at2"/>
<dbReference type="Proteomes" id="UP000004263">
    <property type="component" value="Unassembled WGS sequence"/>
</dbReference>
<dbReference type="Gene3D" id="3.40.50.150">
    <property type="entry name" value="Vaccinia Virus protein VP39"/>
    <property type="match status" value="1"/>
</dbReference>
<dbReference type="FunFam" id="3.40.50.150:FF:000012">
    <property type="entry name" value="tRNA/tmRNA (uracil-C(5))-methyltransferase"/>
    <property type="match status" value="1"/>
</dbReference>
<dbReference type="FunFam" id="2.40.50.1070:FF:000001">
    <property type="entry name" value="tRNA/tmRNA (uracil-C(5))-methyltransferase"/>
    <property type="match status" value="1"/>
</dbReference>
<evidence type="ECO:0000256" key="7">
    <source>
        <dbReference type="HAMAP-Rule" id="MF_01011"/>
    </source>
</evidence>
<protein>
    <recommendedName>
        <fullName evidence="7">tRNA/tmRNA (uracil-C(5))-methyltransferase</fullName>
        <ecNumber evidence="7">2.1.1.35</ecNumber>
    </recommendedName>
    <alternativeName>
        <fullName evidence="7">tRNA (uracil(54)-C(5))-methyltransferase</fullName>
    </alternativeName>
    <alternativeName>
        <fullName evidence="7">tRNA(m5U54)-methyltransferase</fullName>
        <shortName evidence="7">RUMT</shortName>
    </alternativeName>
    <alternativeName>
        <fullName evidence="7">tmRNA (uracil(341)-C(5))-methyltransferase</fullName>
    </alternativeName>
</protein>
<feature type="binding site" evidence="7">
    <location>
        <position position="217"/>
    </location>
    <ligand>
        <name>S-adenosyl-L-methionine</name>
        <dbReference type="ChEBI" id="CHEBI:59789"/>
    </ligand>
</feature>
<keyword evidence="3 7" id="KW-0949">S-adenosyl-L-methionine</keyword>
<evidence type="ECO:0000256" key="9">
    <source>
        <dbReference type="PROSITE-ProRule" id="PRU10015"/>
    </source>
</evidence>
<dbReference type="PANTHER" id="PTHR47790">
    <property type="entry name" value="TRNA/TMRNA (URACIL-C(5))-METHYLTRANSFERASE"/>
    <property type="match status" value="1"/>
</dbReference>
<keyword evidence="11" id="KW-1185">Reference proteome</keyword>
<dbReference type="InterPro" id="IPR011869">
    <property type="entry name" value="TrmA_MeTrfase"/>
</dbReference>
<dbReference type="CDD" id="cd02440">
    <property type="entry name" value="AdoMet_MTases"/>
    <property type="match status" value="1"/>
</dbReference>
<evidence type="ECO:0000256" key="2">
    <source>
        <dbReference type="ARBA" id="ARBA00022679"/>
    </source>
</evidence>
<feature type="binding site" evidence="7 8">
    <location>
        <position position="184"/>
    </location>
    <ligand>
        <name>S-adenosyl-L-methionine</name>
        <dbReference type="ChEBI" id="CHEBI:59789"/>
    </ligand>
</feature>
<dbReference type="GO" id="GO:0019843">
    <property type="term" value="F:rRNA binding"/>
    <property type="evidence" value="ECO:0007669"/>
    <property type="project" value="TreeGrafter"/>
</dbReference>
<dbReference type="PANTHER" id="PTHR47790:SF2">
    <property type="entry name" value="TRNA_TMRNA (URACIL-C(5))-METHYLTRANSFERASE"/>
    <property type="match status" value="1"/>
</dbReference>
<dbReference type="NCBIfam" id="TIGR02143">
    <property type="entry name" value="trmA_only"/>
    <property type="match status" value="1"/>
</dbReference>